<keyword evidence="11" id="KW-0133">Cell shape</keyword>
<dbReference type="AlphaFoldDB" id="A0A1I1J6V4"/>
<dbReference type="SUPFAM" id="SSF53955">
    <property type="entry name" value="Lysozyme-like"/>
    <property type="match status" value="1"/>
</dbReference>
<evidence type="ECO:0000256" key="14">
    <source>
        <dbReference type="ARBA" id="ARBA00023268"/>
    </source>
</evidence>
<evidence type="ECO:0000256" key="2">
    <source>
        <dbReference type="ARBA" id="ARBA00004752"/>
    </source>
</evidence>
<comment type="pathway">
    <text evidence="2">Cell wall biogenesis; peptidoglycan biosynthesis.</text>
</comment>
<gene>
    <name evidence="20" type="ORF">SAMN05421780_105212</name>
</gene>
<evidence type="ECO:0000256" key="7">
    <source>
        <dbReference type="ARBA" id="ARBA00022670"/>
    </source>
</evidence>
<keyword evidence="14" id="KW-0511">Multifunctional enzyme</keyword>
<dbReference type="PANTHER" id="PTHR32282:SF11">
    <property type="entry name" value="PENICILLIN-BINDING PROTEIN 1B"/>
    <property type="match status" value="1"/>
</dbReference>
<dbReference type="InterPro" id="IPR036950">
    <property type="entry name" value="PBP_transglycosylase"/>
</dbReference>
<comment type="similarity">
    <text evidence="3">In the C-terminal section; belongs to the transpeptidase family.</text>
</comment>
<dbReference type="GO" id="GO:0008360">
    <property type="term" value="P:regulation of cell shape"/>
    <property type="evidence" value="ECO:0007669"/>
    <property type="project" value="UniProtKB-KW"/>
</dbReference>
<reference evidence="20 21" key="1">
    <citation type="submission" date="2016-10" db="EMBL/GenBank/DDBJ databases">
        <authorList>
            <person name="de Groot N.N."/>
        </authorList>
    </citation>
    <scope>NUCLEOTIDE SEQUENCE [LARGE SCALE GENOMIC DNA]</scope>
    <source>
        <strain evidence="20 21">DSM 6793</strain>
    </source>
</reference>
<dbReference type="GO" id="GO:0009002">
    <property type="term" value="F:serine-type D-Ala-D-Ala carboxypeptidase activity"/>
    <property type="evidence" value="ECO:0007669"/>
    <property type="project" value="UniProtKB-EC"/>
</dbReference>
<dbReference type="InterPro" id="IPR023346">
    <property type="entry name" value="Lysozyme-like_dom_sf"/>
</dbReference>
<dbReference type="Gene3D" id="1.10.3810.10">
    <property type="entry name" value="Biosynthetic peptidoglycan transglycosylase-like"/>
    <property type="match status" value="1"/>
</dbReference>
<dbReference type="GO" id="GO:0005886">
    <property type="term" value="C:plasma membrane"/>
    <property type="evidence" value="ECO:0007669"/>
    <property type="project" value="UniProtKB-SubCell"/>
</dbReference>
<dbReference type="GO" id="GO:0006508">
    <property type="term" value="P:proteolysis"/>
    <property type="evidence" value="ECO:0007669"/>
    <property type="project" value="UniProtKB-KW"/>
</dbReference>
<organism evidence="20 21">
    <name type="scientific">Flexibacter flexilis DSM 6793</name>
    <dbReference type="NCBI Taxonomy" id="927664"/>
    <lineage>
        <taxon>Bacteria</taxon>
        <taxon>Pseudomonadati</taxon>
        <taxon>Bacteroidota</taxon>
        <taxon>Cytophagia</taxon>
        <taxon>Cytophagales</taxon>
        <taxon>Flexibacteraceae</taxon>
        <taxon>Flexibacter</taxon>
    </lineage>
</organism>
<dbReference type="GO" id="GO:0008955">
    <property type="term" value="F:peptidoglycan glycosyltransferase activity"/>
    <property type="evidence" value="ECO:0007669"/>
    <property type="project" value="UniProtKB-EC"/>
</dbReference>
<keyword evidence="12" id="KW-0573">Peptidoglycan synthesis</keyword>
<dbReference type="Pfam" id="PF00912">
    <property type="entry name" value="Transgly"/>
    <property type="match status" value="1"/>
</dbReference>
<evidence type="ECO:0000256" key="9">
    <source>
        <dbReference type="ARBA" id="ARBA00022679"/>
    </source>
</evidence>
<dbReference type="STRING" id="927664.SAMN05421780_105212"/>
<keyword evidence="21" id="KW-1185">Reference proteome</keyword>
<comment type="subcellular location">
    <subcellularLocation>
        <location evidence="1">Cell membrane</location>
    </subcellularLocation>
</comment>
<dbReference type="InterPro" id="IPR001460">
    <property type="entry name" value="PCN-bd_Tpept"/>
</dbReference>
<evidence type="ECO:0000256" key="3">
    <source>
        <dbReference type="ARBA" id="ARBA00007090"/>
    </source>
</evidence>
<evidence type="ECO:0000256" key="1">
    <source>
        <dbReference type="ARBA" id="ARBA00004236"/>
    </source>
</evidence>
<evidence type="ECO:0000259" key="19">
    <source>
        <dbReference type="Pfam" id="PF00912"/>
    </source>
</evidence>
<accession>A0A1I1J6V4</accession>
<keyword evidence="7" id="KW-0645">Protease</keyword>
<feature type="domain" description="Penicillin-binding protein transpeptidase" evidence="18">
    <location>
        <begin position="450"/>
        <end position="727"/>
    </location>
</feature>
<dbReference type="GO" id="GO:0030288">
    <property type="term" value="C:outer membrane-bounded periplasmic space"/>
    <property type="evidence" value="ECO:0007669"/>
    <property type="project" value="TreeGrafter"/>
</dbReference>
<evidence type="ECO:0000256" key="6">
    <source>
        <dbReference type="ARBA" id="ARBA00022645"/>
    </source>
</evidence>
<evidence type="ECO:0000256" key="17">
    <source>
        <dbReference type="ARBA" id="ARBA00049902"/>
    </source>
</evidence>
<evidence type="ECO:0000313" key="20">
    <source>
        <dbReference type="EMBL" id="SFC43722.1"/>
    </source>
</evidence>
<keyword evidence="6" id="KW-0121">Carboxypeptidase</keyword>
<dbReference type="Proteomes" id="UP000199514">
    <property type="component" value="Unassembled WGS sequence"/>
</dbReference>
<keyword evidence="8" id="KW-0328">Glycosyltransferase</keyword>
<evidence type="ECO:0000256" key="13">
    <source>
        <dbReference type="ARBA" id="ARBA00023136"/>
    </source>
</evidence>
<keyword evidence="10" id="KW-0378">Hydrolase</keyword>
<proteinExistence type="inferred from homology"/>
<evidence type="ECO:0000256" key="12">
    <source>
        <dbReference type="ARBA" id="ARBA00022984"/>
    </source>
</evidence>
<feature type="domain" description="Glycosyl transferase family 51" evidence="19">
    <location>
        <begin position="82"/>
        <end position="267"/>
    </location>
</feature>
<evidence type="ECO:0000259" key="18">
    <source>
        <dbReference type="Pfam" id="PF00905"/>
    </source>
</evidence>
<evidence type="ECO:0000256" key="4">
    <source>
        <dbReference type="ARBA" id="ARBA00007739"/>
    </source>
</evidence>
<evidence type="ECO:0000256" key="16">
    <source>
        <dbReference type="ARBA" id="ARBA00034000"/>
    </source>
</evidence>
<dbReference type="Pfam" id="PF00905">
    <property type="entry name" value="Transpeptidase"/>
    <property type="match status" value="1"/>
</dbReference>
<comment type="similarity">
    <text evidence="4">In the N-terminal section; belongs to the glycosyltransferase 51 family.</text>
</comment>
<dbReference type="SUPFAM" id="SSF56601">
    <property type="entry name" value="beta-lactamase/transpeptidase-like"/>
    <property type="match status" value="1"/>
</dbReference>
<dbReference type="EMBL" id="FOLE01000005">
    <property type="protein sequence ID" value="SFC43722.1"/>
    <property type="molecule type" value="Genomic_DNA"/>
</dbReference>
<protein>
    <submittedName>
        <fullName evidence="20">Penicillin-binding protein 1A</fullName>
    </submittedName>
</protein>
<dbReference type="Gene3D" id="3.40.710.10">
    <property type="entry name" value="DD-peptidase/beta-lactamase superfamily"/>
    <property type="match status" value="2"/>
</dbReference>
<dbReference type="InterPro" id="IPR012338">
    <property type="entry name" value="Beta-lactam/transpept-like"/>
</dbReference>
<keyword evidence="9" id="KW-0808">Transferase</keyword>
<dbReference type="PANTHER" id="PTHR32282">
    <property type="entry name" value="BINDING PROTEIN TRANSPEPTIDASE, PUTATIVE-RELATED"/>
    <property type="match status" value="1"/>
</dbReference>
<evidence type="ECO:0000256" key="11">
    <source>
        <dbReference type="ARBA" id="ARBA00022960"/>
    </source>
</evidence>
<evidence type="ECO:0000256" key="8">
    <source>
        <dbReference type="ARBA" id="ARBA00022676"/>
    </source>
</evidence>
<dbReference type="GO" id="GO:0009252">
    <property type="term" value="P:peptidoglycan biosynthetic process"/>
    <property type="evidence" value="ECO:0007669"/>
    <property type="project" value="UniProtKB-KW"/>
</dbReference>
<evidence type="ECO:0000256" key="5">
    <source>
        <dbReference type="ARBA" id="ARBA00022475"/>
    </source>
</evidence>
<name>A0A1I1J6V4_9BACT</name>
<dbReference type="InterPro" id="IPR050396">
    <property type="entry name" value="Glycosyltr_51/Transpeptidase"/>
</dbReference>
<dbReference type="GO" id="GO:0008658">
    <property type="term" value="F:penicillin binding"/>
    <property type="evidence" value="ECO:0007669"/>
    <property type="project" value="InterPro"/>
</dbReference>
<keyword evidence="13" id="KW-0472">Membrane</keyword>
<dbReference type="InterPro" id="IPR001264">
    <property type="entry name" value="Glyco_trans_51"/>
</dbReference>
<evidence type="ECO:0000256" key="15">
    <source>
        <dbReference type="ARBA" id="ARBA00023316"/>
    </source>
</evidence>
<keyword evidence="15" id="KW-0961">Cell wall biogenesis/degradation</keyword>
<comment type="catalytic activity">
    <reaction evidence="16">
        <text>Preferential cleavage: (Ac)2-L-Lys-D-Ala-|-D-Ala. Also transpeptidation of peptidyl-alanyl moieties that are N-acyl substituents of D-alanine.</text>
        <dbReference type="EC" id="3.4.16.4"/>
    </reaction>
</comment>
<sequence length="826" mass="93706">MQLWDKFVAYRKSKREKYKQMSKPQRNARRLWKAAIFLMIGVVGYIKAVEHNFLWLFGGSPSMESLQRPKFDIPSEVYTADGKLVGKYFKENRTPVEYNKISPFVVKALLATEDIRFYEHTGIDPEALVSVLYSALRGDNRGGSTITQQLAKNLYKIRTEASQGMLANIKGLSTIIAKTKEWITSVKLENTYTKEEVMTMYLNTVDFGSNSFGIKAAAKTFFNTSPDSLRVEEAAMLVGMLKATTSYNPRKNYENAMRRRNTVLGQMLKYNFVSQKSYDSLTKLPITLKITESGHFDGPLDYYGNYLTGVLKTWGEGNNADIYTDGLKIYLTVDSRMQQHAQEAIAEHMKDLQKKFDRHWKGRNPWVSPKGNSWEEIPHFIEDQMAKTPYYKMLVKRYDNNLDSVNAVLNRPHKMVVFNWSKPEGDTVEMSAMDSLRYYKRILHAGLMTIDPFTGHIKAWQGGIDYHFFKYDHVKQSRRQPGSTFKPFVYAAAIDQGQSPCFKIQDVRRSYQYREKSHKTGADTTIDWSPQNAARSNSGGMMTLRYAMGRSINSIAVQLTEMLGAKFPTDLNHDTITKELHKLEYLEPFPEILYGASVVRHYAQKLGISSPLRITPSIGLGSNDVTLYEMVGAYASFVNNGMWTRPMMVSRIEDRNGNVIKQFNAYTKQAVSPETAFLMVYMLKGTLQEPGGTAQGLWGYHITRGNELAGKTGTSSNQSDGWFMGVTHNLVTGVWVGADERSIHFRELRQGEGSKTALPIYGLFMERIYEDKSLGIKPGFFPTEKKAGIVIRQKYKCPTPYPKKVVDTTSTDSATTPAVTTEIAVP</sequence>
<evidence type="ECO:0000256" key="10">
    <source>
        <dbReference type="ARBA" id="ARBA00022801"/>
    </source>
</evidence>
<keyword evidence="5" id="KW-1003">Cell membrane</keyword>
<comment type="catalytic activity">
    <reaction evidence="17">
        <text>[GlcNAc-(1-&gt;4)-Mur2Ac(oyl-L-Ala-gamma-D-Glu-L-Lys-D-Ala-D-Ala)](n)-di-trans,octa-cis-undecaprenyl diphosphate + beta-D-GlcNAc-(1-&gt;4)-Mur2Ac(oyl-L-Ala-gamma-D-Glu-L-Lys-D-Ala-D-Ala)-di-trans,octa-cis-undecaprenyl diphosphate = [GlcNAc-(1-&gt;4)-Mur2Ac(oyl-L-Ala-gamma-D-Glu-L-Lys-D-Ala-D-Ala)](n+1)-di-trans,octa-cis-undecaprenyl diphosphate + di-trans,octa-cis-undecaprenyl diphosphate + H(+)</text>
        <dbReference type="Rhea" id="RHEA:23708"/>
        <dbReference type="Rhea" id="RHEA-COMP:9602"/>
        <dbReference type="Rhea" id="RHEA-COMP:9603"/>
        <dbReference type="ChEBI" id="CHEBI:15378"/>
        <dbReference type="ChEBI" id="CHEBI:58405"/>
        <dbReference type="ChEBI" id="CHEBI:60033"/>
        <dbReference type="ChEBI" id="CHEBI:78435"/>
        <dbReference type="EC" id="2.4.99.28"/>
    </reaction>
</comment>
<dbReference type="GO" id="GO:0071555">
    <property type="term" value="P:cell wall organization"/>
    <property type="evidence" value="ECO:0007669"/>
    <property type="project" value="UniProtKB-KW"/>
</dbReference>
<evidence type="ECO:0000313" key="21">
    <source>
        <dbReference type="Proteomes" id="UP000199514"/>
    </source>
</evidence>